<name>A0ABN4AMX2_EMTOG</name>
<gene>
    <name evidence="3" type="ordered locus">Emtol_2456</name>
</gene>
<feature type="transmembrane region" description="Helical" evidence="1">
    <location>
        <begin position="38"/>
        <end position="58"/>
    </location>
</feature>
<dbReference type="EMBL" id="CP002961">
    <property type="protein sequence ID" value="AFK03592.1"/>
    <property type="molecule type" value="Genomic_DNA"/>
</dbReference>
<proteinExistence type="predicted"/>
<sequence>MMKLSNLKIFISAITMVAFGILHKLAVSLFNIFRQHPISYSAIAYLFITMAFCYYPIFDHWIAGFIMMSLPIAILTGLVAACYLLIKQQKIVATAGFIWILFTFPLIKRMVGINDGKIKFEDVSALKVLSFNGECFDPAHKTDQHWQKLKADIACFQEYSPNQAIEAQYANGITKLTTFEEQKQIGLALFSQYPILNQYSRIWDRGNQPNINGFLCADIAYGQDTVRVVNVHLWSMGIRTNLALEALKKGQVKTFFNELSDSFTRLKVGFEKRDEQMREVESYVSGSKFPVIICGDFNETPFGYSYGKLKLSFQNAFEEAGQGLGFTLNRQPYFARIDQQFVSEDWHVTSCKTISSVKFSDHFPVMAKYVLKKSLVETPPLVAYK</sequence>
<keyword evidence="3" id="KW-0378">Hydrolase</keyword>
<keyword evidence="1" id="KW-0472">Membrane</keyword>
<feature type="transmembrane region" description="Helical" evidence="1">
    <location>
        <begin position="65"/>
        <end position="86"/>
    </location>
</feature>
<evidence type="ECO:0000313" key="4">
    <source>
        <dbReference type="Proteomes" id="UP000002875"/>
    </source>
</evidence>
<keyword evidence="4" id="KW-1185">Reference proteome</keyword>
<dbReference type="Pfam" id="PF03372">
    <property type="entry name" value="Exo_endo_phos"/>
    <property type="match status" value="1"/>
</dbReference>
<evidence type="ECO:0000313" key="3">
    <source>
        <dbReference type="EMBL" id="AFK03592.1"/>
    </source>
</evidence>
<keyword evidence="1" id="KW-1133">Transmembrane helix</keyword>
<dbReference type="InterPro" id="IPR005135">
    <property type="entry name" value="Endo/exonuclease/phosphatase"/>
</dbReference>
<dbReference type="GO" id="GO:0004519">
    <property type="term" value="F:endonuclease activity"/>
    <property type="evidence" value="ECO:0007669"/>
    <property type="project" value="UniProtKB-KW"/>
</dbReference>
<reference evidence="3 4" key="1">
    <citation type="submission" date="2011-07" db="EMBL/GenBank/DDBJ databases">
        <title>The complete genome of chromosome of Emticicia oligotrophica DSM 17448.</title>
        <authorList>
            <consortium name="US DOE Joint Genome Institute (JGI-PGF)"/>
            <person name="Lucas S."/>
            <person name="Han J."/>
            <person name="Lapidus A."/>
            <person name="Bruce D."/>
            <person name="Goodwin L."/>
            <person name="Pitluck S."/>
            <person name="Peters L."/>
            <person name="Kyrpides N."/>
            <person name="Mavromatis K."/>
            <person name="Ivanova N."/>
            <person name="Ovchinnikova G."/>
            <person name="Teshima H."/>
            <person name="Detter J.C."/>
            <person name="Tapia R."/>
            <person name="Han C."/>
            <person name="Land M."/>
            <person name="Hauser L."/>
            <person name="Markowitz V."/>
            <person name="Cheng J.-F."/>
            <person name="Hugenholtz P."/>
            <person name="Woyke T."/>
            <person name="Wu D."/>
            <person name="Tindall B."/>
            <person name="Pomrenke H."/>
            <person name="Brambilla E."/>
            <person name="Klenk H.-P."/>
            <person name="Eisen J.A."/>
        </authorList>
    </citation>
    <scope>NUCLEOTIDE SEQUENCE [LARGE SCALE GENOMIC DNA]</scope>
    <source>
        <strain evidence="3 4">DSM 17448</strain>
    </source>
</reference>
<protein>
    <submittedName>
        <fullName evidence="3">Endonuclease/exonuclease/phosphatase</fullName>
    </submittedName>
</protein>
<organism evidence="3 4">
    <name type="scientific">Emticicia oligotrophica (strain DSM 17448 / CIP 109782 / MTCC 6937 / GPTSA100-15)</name>
    <dbReference type="NCBI Taxonomy" id="929562"/>
    <lineage>
        <taxon>Bacteria</taxon>
        <taxon>Pseudomonadati</taxon>
        <taxon>Bacteroidota</taxon>
        <taxon>Cytophagia</taxon>
        <taxon>Cytophagales</taxon>
        <taxon>Leadbetterellaceae</taxon>
        <taxon>Emticicia</taxon>
    </lineage>
</organism>
<evidence type="ECO:0000256" key="1">
    <source>
        <dbReference type="SAM" id="Phobius"/>
    </source>
</evidence>
<feature type="transmembrane region" description="Helical" evidence="1">
    <location>
        <begin position="92"/>
        <end position="111"/>
    </location>
</feature>
<dbReference type="Proteomes" id="UP000002875">
    <property type="component" value="Chromosome"/>
</dbReference>
<evidence type="ECO:0000259" key="2">
    <source>
        <dbReference type="Pfam" id="PF03372"/>
    </source>
</evidence>
<dbReference type="CDD" id="cd09084">
    <property type="entry name" value="EEP-2"/>
    <property type="match status" value="1"/>
</dbReference>
<dbReference type="Gene3D" id="3.60.10.10">
    <property type="entry name" value="Endonuclease/exonuclease/phosphatase"/>
    <property type="match status" value="1"/>
</dbReference>
<keyword evidence="3" id="KW-0255">Endonuclease</keyword>
<keyword evidence="1" id="KW-0812">Transmembrane</keyword>
<keyword evidence="3" id="KW-0540">Nuclease</keyword>
<dbReference type="RefSeq" id="WP_015029289.1">
    <property type="nucleotide sequence ID" value="NC_018748.1"/>
</dbReference>
<dbReference type="InterPro" id="IPR036691">
    <property type="entry name" value="Endo/exonu/phosph_ase_sf"/>
</dbReference>
<dbReference type="SUPFAM" id="SSF56219">
    <property type="entry name" value="DNase I-like"/>
    <property type="match status" value="1"/>
</dbReference>
<feature type="transmembrane region" description="Helical" evidence="1">
    <location>
        <begin position="7"/>
        <end position="26"/>
    </location>
</feature>
<accession>A0ABN4AMX2</accession>
<feature type="domain" description="Endonuclease/exonuclease/phosphatase" evidence="2">
    <location>
        <begin position="148"/>
        <end position="362"/>
    </location>
</feature>